<dbReference type="SUPFAM" id="SSF81321">
    <property type="entry name" value="Family A G protein-coupled receptor-like"/>
    <property type="match status" value="1"/>
</dbReference>
<evidence type="ECO:0000256" key="2">
    <source>
        <dbReference type="ARBA" id="ARBA00022692"/>
    </source>
</evidence>
<sequence length="383" mass="43828">MKQVTPVTATLNDTFNTTMLPKTSKTEVLTSIPEPPGMTVTRLVLFGIVFVAAMIGNFFVFTASFRNRRLRTFSYCLIMNLAISDFISILGVPFLIVNEELQPTWIYGSFLCKFINPTQVVCGLVTTNIHVAIAIDRYFSIVRRSFRYSSAPRCRSHKGFMVVLLIWVMAIVCGLPAYTFRKLISFTSAKSGLKAEFCIELFPSMGDIKLGWRHIYSVFLFLINYLLPISISTVLYGIIVRHLKKTELKRRKSGRKISQSSGSEPKNSDLCHTSTYLERRFIFMAVVIVIIFFVCYLPFQVVFLLFEFNYGVSWPYIRIVTKIIYFLTWLPNALNPLCYGAMDQRYASAFRRICASTQNTNEKKNQNNSLSRGQSARLTEEEV</sequence>
<dbReference type="PROSITE" id="PS50262">
    <property type="entry name" value="G_PROTEIN_RECEP_F1_2"/>
    <property type="match status" value="1"/>
</dbReference>
<feature type="region of interest" description="Disordered" evidence="8">
    <location>
        <begin position="361"/>
        <end position="383"/>
    </location>
</feature>
<accession>A0ABN8LV88</accession>
<feature type="domain" description="G-protein coupled receptors family 1 profile" evidence="10">
    <location>
        <begin position="56"/>
        <end position="339"/>
    </location>
</feature>
<proteinExistence type="predicted"/>
<evidence type="ECO:0000313" key="12">
    <source>
        <dbReference type="Proteomes" id="UP001159427"/>
    </source>
</evidence>
<dbReference type="CDD" id="cd00637">
    <property type="entry name" value="7tm_classA_rhodopsin-like"/>
    <property type="match status" value="1"/>
</dbReference>
<dbReference type="PRINTS" id="PR00237">
    <property type="entry name" value="GPCRRHODOPSN"/>
</dbReference>
<evidence type="ECO:0000256" key="8">
    <source>
        <dbReference type="SAM" id="MobiDB-lite"/>
    </source>
</evidence>
<gene>
    <name evidence="11" type="ORF">PEVE_00009510</name>
</gene>
<keyword evidence="2 9" id="KW-0812">Transmembrane</keyword>
<feature type="transmembrane region" description="Helical" evidence="9">
    <location>
        <begin position="215"/>
        <end position="240"/>
    </location>
</feature>
<feature type="transmembrane region" description="Helical" evidence="9">
    <location>
        <begin position="117"/>
        <end position="139"/>
    </location>
</feature>
<comment type="subcellular location">
    <subcellularLocation>
        <location evidence="1">Membrane</location>
        <topology evidence="1">Multi-pass membrane protein</topology>
    </subcellularLocation>
</comment>
<name>A0ABN8LV88_9CNID</name>
<evidence type="ECO:0000256" key="3">
    <source>
        <dbReference type="ARBA" id="ARBA00022989"/>
    </source>
</evidence>
<dbReference type="PANTHER" id="PTHR45695">
    <property type="entry name" value="LEUCOKININ RECEPTOR-RELATED"/>
    <property type="match status" value="1"/>
</dbReference>
<feature type="transmembrane region" description="Helical" evidence="9">
    <location>
        <begin position="43"/>
        <end position="65"/>
    </location>
</feature>
<evidence type="ECO:0000256" key="9">
    <source>
        <dbReference type="SAM" id="Phobius"/>
    </source>
</evidence>
<feature type="transmembrane region" description="Helical" evidence="9">
    <location>
        <begin position="281"/>
        <end position="303"/>
    </location>
</feature>
<dbReference type="Gene3D" id="1.20.1070.10">
    <property type="entry name" value="Rhodopsin 7-helix transmembrane proteins"/>
    <property type="match status" value="1"/>
</dbReference>
<keyword evidence="4" id="KW-0297">G-protein coupled receptor</keyword>
<protein>
    <recommendedName>
        <fullName evidence="10">G-protein coupled receptors family 1 profile domain-containing protein</fullName>
    </recommendedName>
</protein>
<dbReference type="InterPro" id="IPR017452">
    <property type="entry name" value="GPCR_Rhodpsn_7TM"/>
</dbReference>
<reference evidence="11 12" key="1">
    <citation type="submission" date="2022-05" db="EMBL/GenBank/DDBJ databases">
        <authorList>
            <consortium name="Genoscope - CEA"/>
            <person name="William W."/>
        </authorList>
    </citation>
    <scope>NUCLEOTIDE SEQUENCE [LARGE SCALE GENOMIC DNA]</scope>
</reference>
<evidence type="ECO:0000256" key="5">
    <source>
        <dbReference type="ARBA" id="ARBA00023136"/>
    </source>
</evidence>
<keyword evidence="6" id="KW-0675">Receptor</keyword>
<evidence type="ECO:0000256" key="1">
    <source>
        <dbReference type="ARBA" id="ARBA00004141"/>
    </source>
</evidence>
<keyword evidence="12" id="KW-1185">Reference proteome</keyword>
<evidence type="ECO:0000259" key="10">
    <source>
        <dbReference type="PROSITE" id="PS50262"/>
    </source>
</evidence>
<feature type="transmembrane region" description="Helical" evidence="9">
    <location>
        <begin position="160"/>
        <end position="180"/>
    </location>
</feature>
<dbReference type="Proteomes" id="UP001159427">
    <property type="component" value="Unassembled WGS sequence"/>
</dbReference>
<comment type="caution">
    <text evidence="11">The sequence shown here is derived from an EMBL/GenBank/DDBJ whole genome shotgun (WGS) entry which is preliminary data.</text>
</comment>
<keyword evidence="3 9" id="KW-1133">Transmembrane helix</keyword>
<evidence type="ECO:0000313" key="11">
    <source>
        <dbReference type="EMBL" id="CAH3021021.1"/>
    </source>
</evidence>
<dbReference type="InterPro" id="IPR000276">
    <property type="entry name" value="GPCR_Rhodpsn"/>
</dbReference>
<evidence type="ECO:0000256" key="6">
    <source>
        <dbReference type="ARBA" id="ARBA00023170"/>
    </source>
</evidence>
<dbReference type="EMBL" id="CALNXI010000166">
    <property type="protein sequence ID" value="CAH3021021.1"/>
    <property type="molecule type" value="Genomic_DNA"/>
</dbReference>
<feature type="transmembrane region" description="Helical" evidence="9">
    <location>
        <begin position="323"/>
        <end position="342"/>
    </location>
</feature>
<feature type="transmembrane region" description="Helical" evidence="9">
    <location>
        <begin position="77"/>
        <end position="97"/>
    </location>
</feature>
<keyword evidence="5 9" id="KW-0472">Membrane</keyword>
<keyword evidence="7" id="KW-0807">Transducer</keyword>
<evidence type="ECO:0000256" key="4">
    <source>
        <dbReference type="ARBA" id="ARBA00023040"/>
    </source>
</evidence>
<evidence type="ECO:0000256" key="7">
    <source>
        <dbReference type="ARBA" id="ARBA00023224"/>
    </source>
</evidence>
<dbReference type="Pfam" id="PF00001">
    <property type="entry name" value="7tm_1"/>
    <property type="match status" value="1"/>
</dbReference>
<dbReference type="PANTHER" id="PTHR45695:SF9">
    <property type="entry name" value="LEUCOKININ RECEPTOR"/>
    <property type="match status" value="1"/>
</dbReference>
<organism evidence="11 12">
    <name type="scientific">Porites evermanni</name>
    <dbReference type="NCBI Taxonomy" id="104178"/>
    <lineage>
        <taxon>Eukaryota</taxon>
        <taxon>Metazoa</taxon>
        <taxon>Cnidaria</taxon>
        <taxon>Anthozoa</taxon>
        <taxon>Hexacorallia</taxon>
        <taxon>Scleractinia</taxon>
        <taxon>Fungiina</taxon>
        <taxon>Poritidae</taxon>
        <taxon>Porites</taxon>
    </lineage>
</organism>